<sequence>MNATMAEACASRSTWGCTEHLIQLLGVDVEAVHDDYFFDVMAGRVPNQFPKGPVVDDFGMKDWGHGLLMQSHGFFGLVAAPMADALALLLRGQVVLEVGAGRGLLARSLRDRHVEVIATDRSEGKVDPLTGTHVVKANGKEAVRRYGKQSDVLLLVCPDRAEDYVEVIRTWAQLKGAEARVIVVGESPGGCHLPLEADDYLRLWPDFPGIPYRSYHHRTERVTGYLAQQSAWSQ</sequence>
<dbReference type="RefSeq" id="WP_067655162.1">
    <property type="nucleotide sequence ID" value="NZ_FQXG01000003.1"/>
</dbReference>
<gene>
    <name evidence="1" type="ORF">SAMN02745129_2564</name>
</gene>
<proteinExistence type="predicted"/>
<reference evidence="1 2" key="1">
    <citation type="submission" date="2016-11" db="EMBL/GenBank/DDBJ databases">
        <authorList>
            <person name="Jaros S."/>
            <person name="Januszkiewicz K."/>
            <person name="Wedrychowicz H."/>
        </authorList>
    </citation>
    <scope>NUCLEOTIDE SEQUENCE [LARGE SCALE GENOMIC DNA]</scope>
    <source>
        <strain evidence="1 2">DSM 16917</strain>
    </source>
</reference>
<accession>A0A1M5UGM3</accession>
<name>A0A1M5UGM3_9GAMM</name>
<evidence type="ECO:0008006" key="3">
    <source>
        <dbReference type="Google" id="ProtNLM"/>
    </source>
</evidence>
<evidence type="ECO:0000313" key="2">
    <source>
        <dbReference type="Proteomes" id="UP000184268"/>
    </source>
</evidence>
<keyword evidence="2" id="KW-1185">Reference proteome</keyword>
<protein>
    <recommendedName>
        <fullName evidence="3">Methyltransferase domain-containing protein</fullName>
    </recommendedName>
</protein>
<dbReference type="EMBL" id="FQXG01000003">
    <property type="protein sequence ID" value="SHH62164.1"/>
    <property type="molecule type" value="Genomic_DNA"/>
</dbReference>
<dbReference type="AlphaFoldDB" id="A0A1M5UGM3"/>
<dbReference type="InterPro" id="IPR029063">
    <property type="entry name" value="SAM-dependent_MTases_sf"/>
</dbReference>
<dbReference type="SUPFAM" id="SSF53335">
    <property type="entry name" value="S-adenosyl-L-methionine-dependent methyltransferases"/>
    <property type="match status" value="1"/>
</dbReference>
<evidence type="ECO:0000313" key="1">
    <source>
        <dbReference type="EMBL" id="SHH62164.1"/>
    </source>
</evidence>
<dbReference type="Proteomes" id="UP000184268">
    <property type="component" value="Unassembled WGS sequence"/>
</dbReference>
<organism evidence="1 2">
    <name type="scientific">Ferrimonas marina</name>
    <dbReference type="NCBI Taxonomy" id="299255"/>
    <lineage>
        <taxon>Bacteria</taxon>
        <taxon>Pseudomonadati</taxon>
        <taxon>Pseudomonadota</taxon>
        <taxon>Gammaproteobacteria</taxon>
        <taxon>Alteromonadales</taxon>
        <taxon>Ferrimonadaceae</taxon>
        <taxon>Ferrimonas</taxon>
    </lineage>
</organism>
<dbReference type="Gene3D" id="3.40.50.150">
    <property type="entry name" value="Vaccinia Virus protein VP39"/>
    <property type="match status" value="1"/>
</dbReference>